<name>A0A1G7SFD1_9RHOB</name>
<dbReference type="OrthoDB" id="9803054at2"/>
<dbReference type="HAMAP" id="MF_01430">
    <property type="entry name" value="OM_assembly_BamA"/>
    <property type="match status" value="1"/>
</dbReference>
<keyword evidence="6 8" id="KW-0472">Membrane</keyword>
<dbReference type="InterPro" id="IPR034746">
    <property type="entry name" value="POTRA"/>
</dbReference>
<dbReference type="RefSeq" id="WP_093742267.1">
    <property type="nucleotide sequence ID" value="NZ_FNBP01000005.1"/>
</dbReference>
<evidence type="ECO:0000313" key="12">
    <source>
        <dbReference type="Proteomes" id="UP000199399"/>
    </source>
</evidence>
<evidence type="ECO:0000256" key="9">
    <source>
        <dbReference type="NCBIfam" id="TIGR03303"/>
    </source>
</evidence>
<feature type="domain" description="POTRA" evidence="10">
    <location>
        <begin position="108"/>
        <end position="185"/>
    </location>
</feature>
<proteinExistence type="inferred from homology"/>
<dbReference type="PANTHER" id="PTHR12815">
    <property type="entry name" value="SORTING AND ASSEMBLY MACHINERY SAMM50 PROTEIN FAMILY MEMBER"/>
    <property type="match status" value="1"/>
</dbReference>
<evidence type="ECO:0000256" key="1">
    <source>
        <dbReference type="ARBA" id="ARBA00004370"/>
    </source>
</evidence>
<evidence type="ECO:0000256" key="3">
    <source>
        <dbReference type="ARBA" id="ARBA00022692"/>
    </source>
</evidence>
<comment type="subunit">
    <text evidence="8">Part of the Bam complex.</text>
</comment>
<evidence type="ECO:0000256" key="8">
    <source>
        <dbReference type="HAMAP-Rule" id="MF_01430"/>
    </source>
</evidence>
<protein>
    <recommendedName>
        <fullName evidence="8 9">Outer membrane protein assembly factor BamA</fullName>
    </recommendedName>
</protein>
<dbReference type="STRING" id="218672.SAMN04489759_105179"/>
<dbReference type="Gene3D" id="3.10.20.310">
    <property type="entry name" value="membrane protein fhac"/>
    <property type="match status" value="5"/>
</dbReference>
<dbReference type="InterPro" id="IPR000184">
    <property type="entry name" value="Bac_surfAg_D15"/>
</dbReference>
<dbReference type="Pfam" id="PF07244">
    <property type="entry name" value="POTRA"/>
    <property type="match status" value="5"/>
</dbReference>
<evidence type="ECO:0000313" key="11">
    <source>
        <dbReference type="EMBL" id="SDG21756.1"/>
    </source>
</evidence>
<feature type="domain" description="POTRA" evidence="10">
    <location>
        <begin position="40"/>
        <end position="107"/>
    </location>
</feature>
<dbReference type="EMBL" id="FNBP01000005">
    <property type="protein sequence ID" value="SDG21756.1"/>
    <property type="molecule type" value="Genomic_DNA"/>
</dbReference>
<keyword evidence="3 8" id="KW-0812">Transmembrane</keyword>
<comment type="function">
    <text evidence="8">Part of the outer membrane protein assembly complex, which is involved in assembly and insertion of beta-barrel proteins into the outer membrane.</text>
</comment>
<dbReference type="InterPro" id="IPR039910">
    <property type="entry name" value="D15-like"/>
</dbReference>
<dbReference type="GO" id="GO:0009279">
    <property type="term" value="C:cell outer membrane"/>
    <property type="evidence" value="ECO:0007669"/>
    <property type="project" value="UniProtKB-SubCell"/>
</dbReference>
<sequence length="780" mass="86570" precursor="true">MPIEWAQRSKVSKTLRGASLCVMLSVAWLVPGSEAQAQQYQFNTVVIEGNQRINDGAILTRAGIGRGQTVSGGQLNDAYQNLQNSGLFESVAIEPRGGTLVITVVELPTLNRVSFEGNRRIKDEMLEALIGSTERRVFNPTQAEADAAAIAEAYSNEGRLSARVQPRVIRRDQNRVDLVFEIFEGDNVEIERLSFVGNRVYSDRRLRRVLGTKQAGLFRRLIKRDTFVESRVEADKQMLRDFYQSRGYVDMRTEAVNAELTRERDGVFVAYNITEGQQFRFGTVSLDNEVPGLDAAAYRKILKIRPGVIYSPSLVENDIARIERQAIRDGIDFLRVEPVIERNDRDLALNVTYKLTRGERIFVERIDIEGNTTTLDRVIRREFDSVEGDPFNPREIRQAAERIRALGYFEGAEVNARQGSSSEQVVVDVDVVEQPTGSLNFGGSFSNNDGIGVAVSFQEDNFMGRGQSLNLSISTAEDATRYGINFVEPKFLGRDVALGFKLDYAETNSSYTSYDTERLILQPSLRFPVSENGRMAVRYTLEGIEMIDRDEAPDQTNSATIQNEIDAGALFSSSVGYTYTYDTRRTGLDPTQGMLFEFGQDFAGLGGDNSFIKTSAKIAGEKRIFNEEVTLRATLEGGALAWNSGTNRAVDRFILGPSIMRGFEPGGIGPRDQSNGADDPLGGNLYAVARFEAEFPLGLPEEYGISGGVFYDVGNLWDLSDVNTTGGTIVGEGGSFRHVVGVSVFWDTPLGPLQFNVSEALKKESFDKEQSFEITLRTTF</sequence>
<organism evidence="11 12">
    <name type="scientific">Sulfitobacter delicatus</name>
    <dbReference type="NCBI Taxonomy" id="218672"/>
    <lineage>
        <taxon>Bacteria</taxon>
        <taxon>Pseudomonadati</taxon>
        <taxon>Pseudomonadota</taxon>
        <taxon>Alphaproteobacteria</taxon>
        <taxon>Rhodobacterales</taxon>
        <taxon>Roseobacteraceae</taxon>
        <taxon>Sulfitobacter</taxon>
    </lineage>
</organism>
<dbReference type="AlphaFoldDB" id="A0A1G7SFD1"/>
<dbReference type="GO" id="GO:0043165">
    <property type="term" value="P:Gram-negative-bacterium-type cell outer membrane assembly"/>
    <property type="evidence" value="ECO:0007669"/>
    <property type="project" value="UniProtKB-UniRule"/>
</dbReference>
<dbReference type="GO" id="GO:0051205">
    <property type="term" value="P:protein insertion into membrane"/>
    <property type="evidence" value="ECO:0007669"/>
    <property type="project" value="UniProtKB-UniRule"/>
</dbReference>
<feature type="domain" description="POTRA" evidence="10">
    <location>
        <begin position="361"/>
        <end position="434"/>
    </location>
</feature>
<reference evidence="12" key="1">
    <citation type="submission" date="2016-10" db="EMBL/GenBank/DDBJ databases">
        <authorList>
            <person name="Varghese N."/>
            <person name="Submissions S."/>
        </authorList>
    </citation>
    <scope>NUCLEOTIDE SEQUENCE [LARGE SCALE GENOMIC DNA]</scope>
    <source>
        <strain evidence="12">DSM 16477</strain>
    </source>
</reference>
<evidence type="ECO:0000256" key="2">
    <source>
        <dbReference type="ARBA" id="ARBA00022452"/>
    </source>
</evidence>
<keyword evidence="5 8" id="KW-0677">Repeat</keyword>
<comment type="similarity">
    <text evidence="8">Belongs to the BamA family.</text>
</comment>
<feature type="signal peptide" evidence="8">
    <location>
        <begin position="1"/>
        <end position="37"/>
    </location>
</feature>
<dbReference type="PROSITE" id="PS51779">
    <property type="entry name" value="POTRA"/>
    <property type="match status" value="3"/>
</dbReference>
<dbReference type="Proteomes" id="UP000199399">
    <property type="component" value="Unassembled WGS sequence"/>
</dbReference>
<accession>A0A1G7SFD1</accession>
<dbReference type="InterPro" id="IPR023707">
    <property type="entry name" value="OM_assembly_BamA"/>
</dbReference>
<gene>
    <name evidence="8" type="primary">bamA</name>
    <name evidence="11" type="ORF">SAMN04489759_105179</name>
</gene>
<evidence type="ECO:0000256" key="4">
    <source>
        <dbReference type="ARBA" id="ARBA00022729"/>
    </source>
</evidence>
<evidence type="ECO:0000259" key="10">
    <source>
        <dbReference type="PROSITE" id="PS51779"/>
    </source>
</evidence>
<evidence type="ECO:0000256" key="7">
    <source>
        <dbReference type="ARBA" id="ARBA00023237"/>
    </source>
</evidence>
<dbReference type="Pfam" id="PF01103">
    <property type="entry name" value="Omp85"/>
    <property type="match status" value="1"/>
</dbReference>
<dbReference type="PIRSF" id="PIRSF006076">
    <property type="entry name" value="OM_assembly_OMP85"/>
    <property type="match status" value="1"/>
</dbReference>
<evidence type="ECO:0000256" key="6">
    <source>
        <dbReference type="ARBA" id="ARBA00023136"/>
    </source>
</evidence>
<dbReference type="Gene3D" id="2.40.160.50">
    <property type="entry name" value="membrane protein fhac: a member of the omp85/tpsb transporter family"/>
    <property type="match status" value="1"/>
</dbReference>
<keyword evidence="12" id="KW-1185">Reference proteome</keyword>
<keyword evidence="7 8" id="KW-0998">Cell outer membrane</keyword>
<evidence type="ECO:0000256" key="5">
    <source>
        <dbReference type="ARBA" id="ARBA00022737"/>
    </source>
</evidence>
<dbReference type="NCBIfam" id="TIGR03303">
    <property type="entry name" value="OM_YaeT"/>
    <property type="match status" value="1"/>
</dbReference>
<dbReference type="PANTHER" id="PTHR12815:SF23">
    <property type="entry name" value="OUTER MEMBRANE PROTEIN ASSEMBLY FACTOR BAMA"/>
    <property type="match status" value="1"/>
</dbReference>
<comment type="subcellular location">
    <subcellularLocation>
        <location evidence="8">Cell outer membrane</location>
    </subcellularLocation>
    <subcellularLocation>
        <location evidence="1">Membrane</location>
    </subcellularLocation>
</comment>
<feature type="chain" id="PRO_5011800191" description="Outer membrane protein assembly factor BamA" evidence="8">
    <location>
        <begin position="38"/>
        <end position="780"/>
    </location>
</feature>
<keyword evidence="2 8" id="KW-1134">Transmembrane beta strand</keyword>
<keyword evidence="4 8" id="KW-0732">Signal</keyword>
<dbReference type="InterPro" id="IPR010827">
    <property type="entry name" value="BamA/TamA_POTRA"/>
</dbReference>